<name>A0ABT7LNK6_9BURK</name>
<accession>A0ABT7LNK6</accession>
<dbReference type="RefSeq" id="WP_285984517.1">
    <property type="nucleotide sequence ID" value="NZ_JASVDS010000008.1"/>
</dbReference>
<reference evidence="1 2" key="1">
    <citation type="submission" date="2023-06" db="EMBL/GenBank/DDBJ databases">
        <title>Pelomonas sp. APW6 16S ribosomal RNA gene genome sequencing and assembly.</title>
        <authorList>
            <person name="Woo H."/>
        </authorList>
    </citation>
    <scope>NUCLEOTIDE SEQUENCE [LARGE SCALE GENOMIC DNA]</scope>
    <source>
        <strain evidence="1 2">APW6</strain>
    </source>
</reference>
<gene>
    <name evidence="1" type="ORF">QRD43_21240</name>
</gene>
<sequence>MGIYDEMRRDLNELVSLVRQSERYMTSISANPKLASEATHTAELQREHRIAELSARYGITA</sequence>
<proteinExistence type="predicted"/>
<evidence type="ECO:0000313" key="1">
    <source>
        <dbReference type="EMBL" id="MDL5034442.1"/>
    </source>
</evidence>
<protein>
    <submittedName>
        <fullName evidence="1">Uncharacterized protein</fullName>
    </submittedName>
</protein>
<comment type="caution">
    <text evidence="1">The sequence shown here is derived from an EMBL/GenBank/DDBJ whole genome shotgun (WGS) entry which is preliminary data.</text>
</comment>
<dbReference type="Proteomes" id="UP001238603">
    <property type="component" value="Unassembled WGS sequence"/>
</dbReference>
<dbReference type="EMBL" id="JASVDS010000008">
    <property type="protein sequence ID" value="MDL5034442.1"/>
    <property type="molecule type" value="Genomic_DNA"/>
</dbReference>
<evidence type="ECO:0000313" key="2">
    <source>
        <dbReference type="Proteomes" id="UP001238603"/>
    </source>
</evidence>
<keyword evidence="2" id="KW-1185">Reference proteome</keyword>
<organism evidence="1 2">
    <name type="scientific">Roseateles subflavus</name>
    <dbReference type="NCBI Taxonomy" id="3053353"/>
    <lineage>
        <taxon>Bacteria</taxon>
        <taxon>Pseudomonadati</taxon>
        <taxon>Pseudomonadota</taxon>
        <taxon>Betaproteobacteria</taxon>
        <taxon>Burkholderiales</taxon>
        <taxon>Sphaerotilaceae</taxon>
        <taxon>Roseateles</taxon>
    </lineage>
</organism>